<dbReference type="Proteomes" id="UP001216510">
    <property type="component" value="Chromosome"/>
</dbReference>
<dbReference type="RefSeq" id="WP_277414755.1">
    <property type="nucleotide sequence ID" value="NZ_CP119083.1"/>
</dbReference>
<evidence type="ECO:0000313" key="2">
    <source>
        <dbReference type="Proteomes" id="UP001216510"/>
    </source>
</evidence>
<sequence>MFGEACQRFAPATTSFVASLTTLMTHTPPLRHRALRMTQRDSFELGGKRYRYWFDGDGMVHA</sequence>
<gene>
    <name evidence="1" type="ORF">PX653_21565</name>
</gene>
<reference evidence="1 2" key="1">
    <citation type="submission" date="2023-02" db="EMBL/GenBank/DDBJ databases">
        <title>Gemone sequence of Telluria chitinolytica ACM 3522T.</title>
        <authorList>
            <person name="Frediansyah A."/>
            <person name="Miess H."/>
            <person name="Gross H."/>
        </authorList>
    </citation>
    <scope>NUCLEOTIDE SEQUENCE [LARGE SCALE GENOMIC DNA]</scope>
    <source>
        <strain evidence="1 2">ACM 3522</strain>
    </source>
</reference>
<protein>
    <submittedName>
        <fullName evidence="1">Uncharacterized protein</fullName>
    </submittedName>
</protein>
<evidence type="ECO:0000313" key="1">
    <source>
        <dbReference type="EMBL" id="WEF31993.1"/>
    </source>
</evidence>
<accession>A0ABY8BAG5</accession>
<keyword evidence="2" id="KW-1185">Reference proteome</keyword>
<organism evidence="1 2">
    <name type="scientific">Pseudoduganella chitinolytica</name>
    <dbReference type="NCBI Taxonomy" id="34070"/>
    <lineage>
        <taxon>Bacteria</taxon>
        <taxon>Pseudomonadati</taxon>
        <taxon>Pseudomonadota</taxon>
        <taxon>Betaproteobacteria</taxon>
        <taxon>Burkholderiales</taxon>
        <taxon>Oxalobacteraceae</taxon>
        <taxon>Telluria group</taxon>
        <taxon>Pseudoduganella</taxon>
    </lineage>
</organism>
<proteinExistence type="predicted"/>
<dbReference type="EMBL" id="CP119083">
    <property type="protein sequence ID" value="WEF31993.1"/>
    <property type="molecule type" value="Genomic_DNA"/>
</dbReference>
<name>A0ABY8BAG5_9BURK</name>